<sequence>MNISDPSASKQPIVGLIELPALAETLTRCGVKVVTGPDFRSAAKAIRTELTTSGAFPMVVADIPAPGLRAWIERVQETAEMQGAPIAVTVLRNAGNPVLVSANVSDISEPFTVNQLLGSLKLQGLDGPAGNTLYPESAGSPAPGLAMPEFDDLLGDDEFAAPILTPETVTKSEFDDWDAPEKPVSPISSVNAEPAAPISDDWDSFAPALAPLPAPADVLGWDEPAPSPAAPAAPVDDWDTPAAPVPAPAPRMEPADDWDTPTPAAPVPAQPLSRREARALAASPATDDWDTPTPAPVQPAYRAPEPAAYAAPAPPAAYQPAPASYQAPVPAPVQPAWEQELSPIEAAPVPAARPGALAVPAGREVSDAWAAERRPVHDLSRVEDSSAIFDDFEASKLAGTGRSAAGLASFVINFSGKGGVGKSTTSLQMAHVAAAAGLRVILIDGNSGQGDLRTYLRLNRTSLPTIYDAAIKNIRSAVLTPDVINQNREDILGHVNFAFIAAPPDDINDPSVVTNQLYADVIAFARRNADLVIMDTQIIETSDRTGVVSQILLPALVHDAWGLGVTDMSNTGVNNLNGRLRTFIKNGVPQDRLMVMVNKVDPEQEPVAATMPRYFSSSGYYLGTIATDLDVQQDMNAGRINIGSQDLRTLMSKALLRITGNEAFRADAEYTPEAAAPRGFFAKVFGKK</sequence>
<dbReference type="SUPFAM" id="SSF52540">
    <property type="entry name" value="P-loop containing nucleoside triphosphate hydrolases"/>
    <property type="match status" value="1"/>
</dbReference>
<accession>A0A9X1MH05</accession>
<dbReference type="GO" id="GO:0005829">
    <property type="term" value="C:cytosol"/>
    <property type="evidence" value="ECO:0007669"/>
    <property type="project" value="TreeGrafter"/>
</dbReference>
<dbReference type="Proteomes" id="UP001139158">
    <property type="component" value="Unassembled WGS sequence"/>
</dbReference>
<dbReference type="GO" id="GO:0051782">
    <property type="term" value="P:negative regulation of cell division"/>
    <property type="evidence" value="ECO:0007669"/>
    <property type="project" value="TreeGrafter"/>
</dbReference>
<dbReference type="InterPro" id="IPR050625">
    <property type="entry name" value="ParA/MinD_ATPase"/>
</dbReference>
<feature type="region of interest" description="Disordered" evidence="3">
    <location>
        <begin position="170"/>
        <end position="202"/>
    </location>
</feature>
<keyword evidence="1" id="KW-0547">Nucleotide-binding</keyword>
<dbReference type="AlphaFoldDB" id="A0A9X1MH05"/>
<dbReference type="InterPro" id="IPR027417">
    <property type="entry name" value="P-loop_NTPase"/>
</dbReference>
<comment type="caution">
    <text evidence="5">The sequence shown here is derived from an EMBL/GenBank/DDBJ whole genome shotgun (WGS) entry which is preliminary data.</text>
</comment>
<protein>
    <submittedName>
        <fullName evidence="5">ParA family protein</fullName>
    </submittedName>
</protein>
<dbReference type="RefSeq" id="WP_227897432.1">
    <property type="nucleotide sequence ID" value="NZ_CP099467.1"/>
</dbReference>
<organism evidence="5 6">
    <name type="scientific">Arthrobacter caoxuetaonis</name>
    <dbReference type="NCBI Taxonomy" id="2886935"/>
    <lineage>
        <taxon>Bacteria</taxon>
        <taxon>Bacillati</taxon>
        <taxon>Actinomycetota</taxon>
        <taxon>Actinomycetes</taxon>
        <taxon>Micrococcales</taxon>
        <taxon>Micrococcaceae</taxon>
        <taxon>Arthrobacter</taxon>
    </lineage>
</organism>
<keyword evidence="2" id="KW-0067">ATP-binding</keyword>
<evidence type="ECO:0000256" key="3">
    <source>
        <dbReference type="SAM" id="MobiDB-lite"/>
    </source>
</evidence>
<dbReference type="GO" id="GO:0009898">
    <property type="term" value="C:cytoplasmic side of plasma membrane"/>
    <property type="evidence" value="ECO:0007669"/>
    <property type="project" value="TreeGrafter"/>
</dbReference>
<keyword evidence="6" id="KW-1185">Reference proteome</keyword>
<name>A0A9X1MH05_9MICC</name>
<proteinExistence type="predicted"/>
<dbReference type="InterPro" id="IPR002586">
    <property type="entry name" value="CobQ/CobB/MinD/ParA_Nub-bd_dom"/>
</dbReference>
<dbReference type="PANTHER" id="PTHR43384">
    <property type="entry name" value="SEPTUM SITE-DETERMINING PROTEIN MIND HOMOLOG, CHLOROPLASTIC-RELATED"/>
    <property type="match status" value="1"/>
</dbReference>
<feature type="region of interest" description="Disordered" evidence="3">
    <location>
        <begin position="217"/>
        <end position="295"/>
    </location>
</feature>
<dbReference type="Gene3D" id="3.40.50.300">
    <property type="entry name" value="P-loop containing nucleotide triphosphate hydrolases"/>
    <property type="match status" value="1"/>
</dbReference>
<evidence type="ECO:0000256" key="1">
    <source>
        <dbReference type="ARBA" id="ARBA00022741"/>
    </source>
</evidence>
<reference evidence="5" key="1">
    <citation type="submission" date="2021-10" db="EMBL/GenBank/DDBJ databases">
        <title>Novel species in genus Arthrobacter.</title>
        <authorList>
            <person name="Liu Y."/>
        </authorList>
    </citation>
    <scope>NUCLEOTIDE SEQUENCE</scope>
    <source>
        <strain evidence="5">Zg-Y453</strain>
    </source>
</reference>
<evidence type="ECO:0000259" key="4">
    <source>
        <dbReference type="Pfam" id="PF01656"/>
    </source>
</evidence>
<evidence type="ECO:0000313" key="5">
    <source>
        <dbReference type="EMBL" id="MCC3299446.1"/>
    </source>
</evidence>
<dbReference type="GO" id="GO:0016887">
    <property type="term" value="F:ATP hydrolysis activity"/>
    <property type="evidence" value="ECO:0007669"/>
    <property type="project" value="TreeGrafter"/>
</dbReference>
<evidence type="ECO:0000313" key="6">
    <source>
        <dbReference type="Proteomes" id="UP001139158"/>
    </source>
</evidence>
<dbReference type="EMBL" id="JAJFZV010000018">
    <property type="protein sequence ID" value="MCC3299446.1"/>
    <property type="molecule type" value="Genomic_DNA"/>
</dbReference>
<dbReference type="GO" id="GO:0005524">
    <property type="term" value="F:ATP binding"/>
    <property type="evidence" value="ECO:0007669"/>
    <property type="project" value="UniProtKB-KW"/>
</dbReference>
<gene>
    <name evidence="5" type="ORF">LJ757_16760</name>
</gene>
<feature type="domain" description="CobQ/CobB/MinD/ParA nucleotide binding" evidence="4">
    <location>
        <begin position="413"/>
        <end position="628"/>
    </location>
</feature>
<dbReference type="PANTHER" id="PTHR43384:SF6">
    <property type="entry name" value="SEPTUM SITE-DETERMINING PROTEIN MIND HOMOLOG, CHLOROPLASTIC"/>
    <property type="match status" value="1"/>
</dbReference>
<evidence type="ECO:0000256" key="2">
    <source>
        <dbReference type="ARBA" id="ARBA00022840"/>
    </source>
</evidence>
<dbReference type="Pfam" id="PF01656">
    <property type="entry name" value="CbiA"/>
    <property type="match status" value="1"/>
</dbReference>